<dbReference type="InterPro" id="IPR050631">
    <property type="entry name" value="PheA/TfdB_FAD_monoxygenase"/>
</dbReference>
<keyword evidence="4" id="KW-1185">Reference proteome</keyword>
<evidence type="ECO:0000256" key="1">
    <source>
        <dbReference type="ARBA" id="ARBA00023002"/>
    </source>
</evidence>
<dbReference type="NCBIfam" id="NF004829">
    <property type="entry name" value="PRK06183.1-3"/>
    <property type="match status" value="1"/>
</dbReference>
<dbReference type="InterPro" id="IPR002938">
    <property type="entry name" value="FAD-bd"/>
</dbReference>
<dbReference type="KEGG" id="sphv:F9278_42180"/>
<evidence type="ECO:0000313" key="4">
    <source>
        <dbReference type="Proteomes" id="UP000327294"/>
    </source>
</evidence>
<protein>
    <submittedName>
        <fullName evidence="3">Bifunctional 3-(3-hydroxy-phenyl)propionate/3-hydroxycinnamic acid hydroxylase</fullName>
    </submittedName>
</protein>
<reference evidence="3 4" key="1">
    <citation type="submission" date="2019-10" db="EMBL/GenBank/DDBJ databases">
        <title>Streptomyces sp. strain GY16 isolated from leaves of Broussonetia papyrifera.</title>
        <authorList>
            <person name="Mo P."/>
        </authorList>
    </citation>
    <scope>NUCLEOTIDE SEQUENCE [LARGE SCALE GENOMIC DNA]</scope>
    <source>
        <strain evidence="3 4">GY16</strain>
    </source>
</reference>
<dbReference type="RefSeq" id="WP_152173035.1">
    <property type="nucleotide sequence ID" value="NZ_CP045096.1"/>
</dbReference>
<proteinExistence type="predicted"/>
<dbReference type="PANTHER" id="PTHR43476">
    <property type="entry name" value="3-(3-HYDROXY-PHENYL)PROPIONATE/3-HYDROXYCINNAMIC ACID HYDROXYLASE"/>
    <property type="match status" value="1"/>
</dbReference>
<dbReference type="PRINTS" id="PR00420">
    <property type="entry name" value="RNGMNOXGNASE"/>
</dbReference>
<dbReference type="GO" id="GO:0019622">
    <property type="term" value="P:3-(3-hydroxy)phenylpropionate catabolic process"/>
    <property type="evidence" value="ECO:0007669"/>
    <property type="project" value="TreeGrafter"/>
</dbReference>
<accession>A0A5P8KGF0</accession>
<dbReference type="Gene3D" id="3.50.50.60">
    <property type="entry name" value="FAD/NAD(P)-binding domain"/>
    <property type="match status" value="1"/>
</dbReference>
<feature type="domain" description="FAD-binding" evidence="2">
    <location>
        <begin position="6"/>
        <end position="354"/>
    </location>
</feature>
<dbReference type="Pfam" id="PF01494">
    <property type="entry name" value="FAD_binding_3"/>
    <property type="match status" value="1"/>
</dbReference>
<dbReference type="Gene3D" id="3.30.70.2450">
    <property type="match status" value="1"/>
</dbReference>
<dbReference type="InterPro" id="IPR036188">
    <property type="entry name" value="FAD/NAD-bd_sf"/>
</dbReference>
<dbReference type="PANTHER" id="PTHR43476:SF3">
    <property type="entry name" value="FAD-BINDING MONOOXYGENASE"/>
    <property type="match status" value="1"/>
</dbReference>
<dbReference type="AlphaFoldDB" id="A0A5P8KGF0"/>
<evidence type="ECO:0000259" key="2">
    <source>
        <dbReference type="Pfam" id="PF01494"/>
    </source>
</evidence>
<dbReference type="Proteomes" id="UP000327294">
    <property type="component" value="Chromosome"/>
</dbReference>
<organism evidence="3 4">
    <name type="scientific">Streptomyces phaeolivaceus</name>
    <dbReference type="NCBI Taxonomy" id="2653200"/>
    <lineage>
        <taxon>Bacteria</taxon>
        <taxon>Bacillati</taxon>
        <taxon>Actinomycetota</taxon>
        <taxon>Actinomycetes</taxon>
        <taxon>Kitasatosporales</taxon>
        <taxon>Streptomycetaceae</taxon>
        <taxon>Streptomyces</taxon>
    </lineage>
</organism>
<keyword evidence="1" id="KW-0560">Oxidoreductase</keyword>
<dbReference type="EMBL" id="CP045096">
    <property type="protein sequence ID" value="QFR01708.1"/>
    <property type="molecule type" value="Genomic_DNA"/>
</dbReference>
<sequence length="530" mass="57736">MDEIFDVAVIGYGPTGLVAASLLGQAGHRVVVCERWPSLYGLPRLTHIDAETARAVQAASDVDVALRDSTPTTYLWVNGRDEQLLKLDPPPTTAMGFAANMSMYQPDVEDAIDERVRAQPNVELRQGWAVTGLTQDDSSVELTLAPWSTADAEVDAGAREQRVRARYVIAADGSKSSVRELLGIEREDFGFNERWVNFDTEWLRPAPDEYKVSKQYCDPARGHMYMHIGNHRQRFEFALLADETQEEFERPETAWRLLREAHGLGPEDVRIIRQIVYTFEARVAERWSDGRVFLAGDAVHTMPPYLGQGACSGIRDSVNLAWKLDLVLRGLADASLLDAYETERRPHATAVVQMAMGLGAIANMHDPVKAEERDAVFMSGQIPPPVGLPPLTDGLLHRGPDGEVTLPTGALVPQGTVTVRGGTGRFDDVVGRGFALVSSIDVDGLLSPEQRHFLDTIGCHVVHLDHNVIDEDGLHASYLEGIGAVAYLARPDFALFGAVADAAEIGALVDELRTALVGSIVSSASSGVTV</sequence>
<dbReference type="GO" id="GO:0071949">
    <property type="term" value="F:FAD binding"/>
    <property type="evidence" value="ECO:0007669"/>
    <property type="project" value="InterPro"/>
</dbReference>
<evidence type="ECO:0000313" key="3">
    <source>
        <dbReference type="EMBL" id="QFR01708.1"/>
    </source>
</evidence>
<dbReference type="GO" id="GO:0008688">
    <property type="term" value="F:3-(3-hydroxyphenyl)propionate hydroxylase activity"/>
    <property type="evidence" value="ECO:0007669"/>
    <property type="project" value="TreeGrafter"/>
</dbReference>
<dbReference type="SUPFAM" id="SSF51905">
    <property type="entry name" value="FAD/NAD(P)-binding domain"/>
    <property type="match status" value="1"/>
</dbReference>
<gene>
    <name evidence="3" type="ORF">F9278_42180</name>
</gene>
<name>A0A5P8KGF0_9ACTN</name>